<feature type="region of interest" description="Disordered" evidence="4">
    <location>
        <begin position="708"/>
        <end position="730"/>
    </location>
</feature>
<dbReference type="FunFam" id="1.25.40.1040:FF:000002">
    <property type="entry name" value="Cleavage stimulation factor subunit 3"/>
    <property type="match status" value="1"/>
</dbReference>
<dbReference type="SUPFAM" id="SSF48452">
    <property type="entry name" value="TPR-like"/>
    <property type="match status" value="1"/>
</dbReference>
<feature type="region of interest" description="Disordered" evidence="4">
    <location>
        <begin position="566"/>
        <end position="591"/>
    </location>
</feature>
<evidence type="ECO:0000256" key="1">
    <source>
        <dbReference type="ARBA" id="ARBA00004123"/>
    </source>
</evidence>
<evidence type="ECO:0000313" key="6">
    <source>
        <dbReference type="Proteomes" id="UP000504634"/>
    </source>
</evidence>
<gene>
    <name evidence="7" type="primary">LOC115627182</name>
</gene>
<dbReference type="GO" id="GO:0005634">
    <property type="term" value="C:nucleus"/>
    <property type="evidence" value="ECO:0007669"/>
    <property type="project" value="UniProtKB-SubCell"/>
</dbReference>
<feature type="domain" description="Suppressor of forked" evidence="5">
    <location>
        <begin position="20"/>
        <end position="544"/>
    </location>
</feature>
<dbReference type="CTD" id="3354994"/>
<accession>A0A6J2TU20</accession>
<dbReference type="GO" id="GO:0031124">
    <property type="term" value="P:mRNA 3'-end processing"/>
    <property type="evidence" value="ECO:0007669"/>
    <property type="project" value="InterPro"/>
</dbReference>
<dbReference type="PANTHER" id="PTHR19980">
    <property type="entry name" value="RNA CLEAVAGE STIMULATION FACTOR"/>
    <property type="match status" value="1"/>
</dbReference>
<evidence type="ECO:0000256" key="2">
    <source>
        <dbReference type="ARBA" id="ARBA00022737"/>
    </source>
</evidence>
<keyword evidence="6" id="KW-1185">Reference proteome</keyword>
<dbReference type="SMART" id="SM00386">
    <property type="entry name" value="HAT"/>
    <property type="match status" value="10"/>
</dbReference>
<dbReference type="InterPro" id="IPR011990">
    <property type="entry name" value="TPR-like_helical_dom_sf"/>
</dbReference>
<name>A0A6J2TU20_DROLE</name>
<dbReference type="AlphaFoldDB" id="A0A6J2TU20"/>
<dbReference type="OrthoDB" id="26282at2759"/>
<dbReference type="InterPro" id="IPR003107">
    <property type="entry name" value="HAT"/>
</dbReference>
<dbReference type="RefSeq" id="XP_030378643.1">
    <property type="nucleotide sequence ID" value="XM_030522783.1"/>
</dbReference>
<protein>
    <submittedName>
        <fullName evidence="7">Protein suppressor of forked</fullName>
    </submittedName>
</protein>
<organism evidence="6 7">
    <name type="scientific">Drosophila lebanonensis</name>
    <name type="common">Fruit fly</name>
    <name type="synonym">Scaptodrosophila lebanonensis</name>
    <dbReference type="NCBI Taxonomy" id="7225"/>
    <lineage>
        <taxon>Eukaryota</taxon>
        <taxon>Metazoa</taxon>
        <taxon>Ecdysozoa</taxon>
        <taxon>Arthropoda</taxon>
        <taxon>Hexapoda</taxon>
        <taxon>Insecta</taxon>
        <taxon>Pterygota</taxon>
        <taxon>Neoptera</taxon>
        <taxon>Endopterygota</taxon>
        <taxon>Diptera</taxon>
        <taxon>Brachycera</taxon>
        <taxon>Muscomorpha</taxon>
        <taxon>Ephydroidea</taxon>
        <taxon>Drosophilidae</taxon>
        <taxon>Scaptodrosophila</taxon>
    </lineage>
</organism>
<reference evidence="7" key="1">
    <citation type="submission" date="2025-08" db="UniProtKB">
        <authorList>
            <consortium name="RefSeq"/>
        </authorList>
    </citation>
    <scope>IDENTIFICATION</scope>
    <source>
        <strain evidence="7">11010-0011.00</strain>
        <tissue evidence="7">Whole body</tissue>
    </source>
</reference>
<dbReference type="Pfam" id="PF05843">
    <property type="entry name" value="Suf"/>
    <property type="match status" value="1"/>
</dbReference>
<keyword evidence="2" id="KW-0677">Repeat</keyword>
<keyword evidence="3" id="KW-0539">Nucleus</keyword>
<dbReference type="InterPro" id="IPR008847">
    <property type="entry name" value="Suf"/>
</dbReference>
<evidence type="ECO:0000256" key="4">
    <source>
        <dbReference type="SAM" id="MobiDB-lite"/>
    </source>
</evidence>
<evidence type="ECO:0000259" key="5">
    <source>
        <dbReference type="Pfam" id="PF05843"/>
    </source>
</evidence>
<dbReference type="Proteomes" id="UP000504634">
    <property type="component" value="Unplaced"/>
</dbReference>
<dbReference type="Gene3D" id="1.25.40.1040">
    <property type="match status" value="1"/>
</dbReference>
<dbReference type="GeneID" id="115627182"/>
<dbReference type="PANTHER" id="PTHR19980:SF0">
    <property type="entry name" value="CLEAVAGE STIMULATION FACTOR SUBUNIT 3"/>
    <property type="match status" value="1"/>
</dbReference>
<comment type="subcellular location">
    <subcellularLocation>
        <location evidence="1">Nucleus</location>
    </subcellularLocation>
</comment>
<evidence type="ECO:0000256" key="3">
    <source>
        <dbReference type="ARBA" id="ARBA00023242"/>
    </source>
</evidence>
<evidence type="ECO:0000313" key="7">
    <source>
        <dbReference type="RefSeq" id="XP_030378643.1"/>
    </source>
</evidence>
<proteinExistence type="predicted"/>
<dbReference type="GO" id="GO:0003729">
    <property type="term" value="F:mRNA binding"/>
    <property type="evidence" value="ECO:0007669"/>
    <property type="project" value="TreeGrafter"/>
</dbReference>
<sequence>MTTARDLIKIDIEWGMERLVRAQQVVELRPYDIESWSVMLREAQTRPIHEVRSLYESLVNVFPTTARYWKLYIEMEMRSRYFERVEKLFQRCLVKILNIDLWKLYLTYVKETKAGLSTHKEKMAQAYDFALEKIGMDLHSFSIWQDYIYFLRGVEAVGSYAENQKITAVRRVYQKAVVTPIVGIEQLWKDYIAFEHNINPIISEKMILERSKDYMNARRVAKELEYHTKGLNRNLPAVPPTLSKEEMKQVELWKRFITYEKSNPLRTEDTALVTRRVMFATEQCLLVLTHHPAVWHQASQFLDTSARVLTEKGDVQAAKIFADECGNILERSINGVLNRNALLYFAYADFEEGRLKYEKVHAMYNKLLLLPDIDPTLVYVQYMKFARRAEGIKSARAIFKKAREDVRSRYHIFVAAALMEYYCSKDKEIAFRIFELGLKRFGGSPEYVMCYIDYLSHLNEDNNTRVLFERVLSSGGLSPHKSVEVWNRFLEFESNIGDLSSIVKVERRRSAVFENLKEYEGKETAQLVDRYKFLDLYPCTTTELKSIGYAENVGIIVNKGVGGASGGGVQSSNSTGRGIGGGADDDHDGEAVPQLPRPDFSQMIPYKPRPCAHPGAHPLAGGVFPQPPALAALCATLPPPNSFRGPFVSVEMLFDIFMRLNLPESAPQPNGDNDLTPKIFDLAKSVHWIIDTSTYTGVQHSVTALPPRRRRLLPGGDDSDDELQTAAPPAHDIYRLRQLKRFAKSN</sequence>
<dbReference type="InterPro" id="IPR045243">
    <property type="entry name" value="Rna14-like"/>
</dbReference>